<evidence type="ECO:0000313" key="2">
    <source>
        <dbReference type="EMBL" id="TRO82306.1"/>
    </source>
</evidence>
<dbReference type="Gene3D" id="3.40.50.10610">
    <property type="entry name" value="ABC-type transport auxiliary lipoprotein component"/>
    <property type="match status" value="1"/>
</dbReference>
<evidence type="ECO:0008006" key="4">
    <source>
        <dbReference type="Google" id="ProtNLM"/>
    </source>
</evidence>
<keyword evidence="3" id="KW-1185">Reference proteome</keyword>
<dbReference type="RefSeq" id="WP_092057355.1">
    <property type="nucleotide sequence ID" value="NZ_FOJJ01000034.1"/>
</dbReference>
<dbReference type="AlphaFoldDB" id="A0A550JGH3"/>
<gene>
    <name evidence="2" type="ORF">FL622_06940</name>
</gene>
<evidence type="ECO:0000256" key="1">
    <source>
        <dbReference type="SAM" id="MobiDB-lite"/>
    </source>
</evidence>
<evidence type="ECO:0000313" key="3">
    <source>
        <dbReference type="Proteomes" id="UP000317155"/>
    </source>
</evidence>
<reference evidence="2 3" key="1">
    <citation type="submission" date="2019-07" db="EMBL/GenBank/DDBJ databases">
        <title>Insights of Desulfuromonas acetexigens electromicrobiology.</title>
        <authorList>
            <person name="Katuri K."/>
            <person name="Sapireddy V."/>
            <person name="Shaw D.R."/>
            <person name="Saikaly P."/>
        </authorList>
    </citation>
    <scope>NUCLEOTIDE SEQUENCE [LARGE SCALE GENOMIC DNA]</scope>
    <source>
        <strain evidence="2 3">2873</strain>
    </source>
</reference>
<dbReference type="EMBL" id="VJVV01000004">
    <property type="protein sequence ID" value="TRO82306.1"/>
    <property type="molecule type" value="Genomic_DNA"/>
</dbReference>
<dbReference type="OrthoDB" id="5405093at2"/>
<feature type="region of interest" description="Disordered" evidence="1">
    <location>
        <begin position="475"/>
        <end position="497"/>
    </location>
</feature>
<protein>
    <recommendedName>
        <fullName evidence="4">FlgD Ig-like domain-containing protein</fullName>
    </recommendedName>
</protein>
<proteinExistence type="predicted"/>
<organism evidence="2 3">
    <name type="scientific">Trichloromonas acetexigens</name>
    <dbReference type="NCBI Taxonomy" id="38815"/>
    <lineage>
        <taxon>Bacteria</taxon>
        <taxon>Pseudomonadati</taxon>
        <taxon>Thermodesulfobacteriota</taxon>
        <taxon>Desulfuromonadia</taxon>
        <taxon>Desulfuromonadales</taxon>
        <taxon>Trichloromonadaceae</taxon>
        <taxon>Trichloromonas</taxon>
    </lineage>
</organism>
<name>A0A550JGH3_9BACT</name>
<comment type="caution">
    <text evidence="2">The sequence shown here is derived from an EMBL/GenBank/DDBJ whole genome shotgun (WGS) entry which is preliminary data.</text>
</comment>
<sequence>MSSRVSWQYILGLLVLFLLCGGMPARAERVAVLPLADLSQGDNGLNLPLTRELAATLEGMGAALVPETDILAFLAANRLREAGFLDVFTVRKLGRELHCSLILLGTVTENGGADPALGLTLTAFDAETGKPVWSRTDSTSLGEQVRALAIGQPQELDDLKGPLFEEMLGALRSKVSSRIMPLNRLYQLASIQISPPYAKGGSEVEALVKIRFLDARPARIALETEGGTAYLYRDAAADSYRGRWQAPEQEGSYPVTLALEWGRNRSAERIRNVATYEVINEPPQLSLEIKKGVQTGEVIAFRDHLLILPRLARAKPMTRWLLEIKTEDGEVLVREEHEGNLPERMVWEGRDGGRRKLSNGTYEIVLHAWDLAGNHSVDARMVALQSSALPVTVGTLNENGKTFLKIETADDKGFPLTSWTLNATSLQGESLLEVEGNELPVMIELPPLEGQGTIQYNFEGEDFLGNRLRLDKKKVDLGNGEPETPAEVPAKSWVSDF</sequence>
<accession>A0A550JGH3</accession>
<dbReference type="Proteomes" id="UP000317155">
    <property type="component" value="Unassembled WGS sequence"/>
</dbReference>